<evidence type="ECO:0000313" key="2">
    <source>
        <dbReference type="Proteomes" id="UP000054477"/>
    </source>
</evidence>
<sequence>MKSCYNKKTRFSVKDTTMCLGHVRIWKCSSIVVQHSVKGVEKDYWNFSAPSEQAQTTFSDNFHSNCVPGPPAHQPHPTTFSTHSQTFAPLRADCLCWSI</sequence>
<organism evidence="1 2">
    <name type="scientific">Laccaria amethystina LaAM-08-1</name>
    <dbReference type="NCBI Taxonomy" id="1095629"/>
    <lineage>
        <taxon>Eukaryota</taxon>
        <taxon>Fungi</taxon>
        <taxon>Dikarya</taxon>
        <taxon>Basidiomycota</taxon>
        <taxon>Agaricomycotina</taxon>
        <taxon>Agaricomycetes</taxon>
        <taxon>Agaricomycetidae</taxon>
        <taxon>Agaricales</taxon>
        <taxon>Agaricineae</taxon>
        <taxon>Hydnangiaceae</taxon>
        <taxon>Laccaria</taxon>
    </lineage>
</organism>
<dbReference type="AlphaFoldDB" id="A0A0C9WW00"/>
<dbReference type="HOGENOM" id="CLU_2320771_0_0_1"/>
<evidence type="ECO:0000313" key="1">
    <source>
        <dbReference type="EMBL" id="KIJ92943.1"/>
    </source>
</evidence>
<proteinExistence type="predicted"/>
<protein>
    <submittedName>
        <fullName evidence="1">Uncharacterized protein</fullName>
    </submittedName>
</protein>
<reference evidence="2" key="2">
    <citation type="submission" date="2015-01" db="EMBL/GenBank/DDBJ databases">
        <title>Evolutionary Origins and Diversification of the Mycorrhizal Mutualists.</title>
        <authorList>
            <consortium name="DOE Joint Genome Institute"/>
            <consortium name="Mycorrhizal Genomics Consortium"/>
            <person name="Kohler A."/>
            <person name="Kuo A."/>
            <person name="Nagy L.G."/>
            <person name="Floudas D."/>
            <person name="Copeland A."/>
            <person name="Barry K.W."/>
            <person name="Cichocki N."/>
            <person name="Veneault-Fourrey C."/>
            <person name="LaButti K."/>
            <person name="Lindquist E.A."/>
            <person name="Lipzen A."/>
            <person name="Lundell T."/>
            <person name="Morin E."/>
            <person name="Murat C."/>
            <person name="Riley R."/>
            <person name="Ohm R."/>
            <person name="Sun H."/>
            <person name="Tunlid A."/>
            <person name="Henrissat B."/>
            <person name="Grigoriev I.V."/>
            <person name="Hibbett D.S."/>
            <person name="Martin F."/>
        </authorList>
    </citation>
    <scope>NUCLEOTIDE SEQUENCE [LARGE SCALE GENOMIC DNA]</scope>
    <source>
        <strain evidence="2">LaAM-08-1</strain>
    </source>
</reference>
<accession>A0A0C9WW00</accession>
<gene>
    <name evidence="1" type="ORF">K443DRAFT_414934</name>
</gene>
<reference evidence="1 2" key="1">
    <citation type="submission" date="2014-04" db="EMBL/GenBank/DDBJ databases">
        <authorList>
            <consortium name="DOE Joint Genome Institute"/>
            <person name="Kuo A."/>
            <person name="Kohler A."/>
            <person name="Nagy L.G."/>
            <person name="Floudas D."/>
            <person name="Copeland A."/>
            <person name="Barry K.W."/>
            <person name="Cichocki N."/>
            <person name="Veneault-Fourrey C."/>
            <person name="LaButti K."/>
            <person name="Lindquist E.A."/>
            <person name="Lipzen A."/>
            <person name="Lundell T."/>
            <person name="Morin E."/>
            <person name="Murat C."/>
            <person name="Sun H."/>
            <person name="Tunlid A."/>
            <person name="Henrissat B."/>
            <person name="Grigoriev I.V."/>
            <person name="Hibbett D.S."/>
            <person name="Martin F."/>
            <person name="Nordberg H.P."/>
            <person name="Cantor M.N."/>
            <person name="Hua S.X."/>
        </authorList>
    </citation>
    <scope>NUCLEOTIDE SEQUENCE [LARGE SCALE GENOMIC DNA]</scope>
    <source>
        <strain evidence="1 2">LaAM-08-1</strain>
    </source>
</reference>
<dbReference type="Proteomes" id="UP000054477">
    <property type="component" value="Unassembled WGS sequence"/>
</dbReference>
<name>A0A0C9WW00_9AGAR</name>
<dbReference type="EMBL" id="KN838874">
    <property type="protein sequence ID" value="KIJ92943.1"/>
    <property type="molecule type" value="Genomic_DNA"/>
</dbReference>
<keyword evidence="2" id="KW-1185">Reference proteome</keyword>